<dbReference type="PANTHER" id="PTHR12625:SF0">
    <property type="entry name" value="PROTEIN LILIPOD"/>
    <property type="match status" value="1"/>
</dbReference>
<proteinExistence type="inferred from homology"/>
<evidence type="ECO:0000256" key="2">
    <source>
        <dbReference type="SAM" id="Phobius"/>
    </source>
</evidence>
<dbReference type="STRING" id="144512.A0A0V0UFA9"/>
<dbReference type="GO" id="GO:0004888">
    <property type="term" value="F:transmembrane signaling receptor activity"/>
    <property type="evidence" value="ECO:0007669"/>
    <property type="project" value="TreeGrafter"/>
</dbReference>
<comment type="caution">
    <text evidence="3">The sequence shown here is derived from an EMBL/GenBank/DDBJ whole genome shotgun (WGS) entry which is preliminary data.</text>
</comment>
<feature type="transmembrane region" description="Helical" evidence="2">
    <location>
        <begin position="401"/>
        <end position="425"/>
    </location>
</feature>
<comment type="similarity">
    <text evidence="1">Belongs to the LIMR family.</text>
</comment>
<feature type="transmembrane region" description="Helical" evidence="2">
    <location>
        <begin position="445"/>
        <end position="466"/>
    </location>
</feature>
<reference evidence="3 4" key="1">
    <citation type="submission" date="2015-01" db="EMBL/GenBank/DDBJ databases">
        <title>Evolution of Trichinella species and genotypes.</title>
        <authorList>
            <person name="Korhonen P.K."/>
            <person name="Edoardo P."/>
            <person name="Giuseppe L.R."/>
            <person name="Gasser R.B."/>
        </authorList>
    </citation>
    <scope>NUCLEOTIDE SEQUENCE [LARGE SCALE GENOMIC DNA]</scope>
    <source>
        <strain evidence="3">ISS417</strain>
    </source>
</reference>
<feature type="transmembrane region" description="Helical" evidence="2">
    <location>
        <begin position="58"/>
        <end position="86"/>
    </location>
</feature>
<feature type="transmembrane region" description="Helical" evidence="2">
    <location>
        <begin position="344"/>
        <end position="375"/>
    </location>
</feature>
<feature type="transmembrane region" description="Helical" evidence="2">
    <location>
        <begin position="176"/>
        <end position="194"/>
    </location>
</feature>
<dbReference type="Proteomes" id="UP000055048">
    <property type="component" value="Unassembled WGS sequence"/>
</dbReference>
<dbReference type="AlphaFoldDB" id="A0A0V0UFA9"/>
<keyword evidence="2" id="KW-1133">Transmembrane helix</keyword>
<dbReference type="InterPro" id="IPR006876">
    <property type="entry name" value="LMBR1-like_membr_prot"/>
</dbReference>
<dbReference type="InterPro" id="IPR008075">
    <property type="entry name" value="LIMR"/>
</dbReference>
<dbReference type="Pfam" id="PF04791">
    <property type="entry name" value="LMBR1"/>
    <property type="match status" value="2"/>
</dbReference>
<dbReference type="PRINTS" id="PR01692">
    <property type="entry name" value="LIPOCALINIMR"/>
</dbReference>
<gene>
    <name evidence="3" type="primary">LMBR1</name>
    <name evidence="3" type="ORF">T05_4772</name>
</gene>
<sequence>MSLGIATSEAEFESSIRENVVATLLFIILYACSYILVGKFRLNPEKDELFTGEDSDAIVFRISFWICIFSTAVSLSAILLVPFSIFSNEILLLYSKNYYIQWLSSSLLKSMFFLTNLLENLKQNLVGLWNSVFACSNLCIFILLPFAYFLIESHGFVSFRFTYSIWNRLLETTVNSSLLVILSVLLVQIVIIFLEKENCHPYTFETCFNMWSFLITASTKLPVIYSYISMFGVGLSLGRVKLLKCEIFLPKIFSACTPLGFGRIFAVFNVLIPEARIRNKIINDLQLLSAEEMHLVKKAKTAVSILKHTPFVEEEMNVIWLSCLRNLANLYAQRKLFQKELNSISWLSVVIYPALFVVILAITALSVLSVVWNVFQITIGFRRLPIAIEDFELGSSSLSFLGFYGAFIEIIITLYLMLASLIGFYSLPVFCRLKPIRNGTSMTRLIFNCTSTLVLSSALPVLARVLGLTNFDLLGNYSQLNWLGNIYFVLMYNLMFTFAVICVSLTLLQLPFRLTWILRLAVKLVARISSSGSASLKLFVLNYLTKDVEGDQRSHKKDVLEENLCSKLTETV</sequence>
<dbReference type="EMBL" id="JYDJ01000017">
    <property type="protein sequence ID" value="KRX49379.1"/>
    <property type="molecule type" value="Genomic_DNA"/>
</dbReference>
<dbReference type="GO" id="GO:0007165">
    <property type="term" value="P:signal transduction"/>
    <property type="evidence" value="ECO:0007669"/>
    <property type="project" value="TreeGrafter"/>
</dbReference>
<keyword evidence="4" id="KW-1185">Reference proteome</keyword>
<name>A0A0V0UFA9_9BILA</name>
<dbReference type="OrthoDB" id="5596951at2759"/>
<evidence type="ECO:0000313" key="4">
    <source>
        <dbReference type="Proteomes" id="UP000055048"/>
    </source>
</evidence>
<dbReference type="PANTHER" id="PTHR12625">
    <property type="entry name" value="LIPOCALIN-1 INTERACTING MEMBRANE RECEPTOR LIMR"/>
    <property type="match status" value="1"/>
</dbReference>
<dbReference type="GO" id="GO:0005886">
    <property type="term" value="C:plasma membrane"/>
    <property type="evidence" value="ECO:0007669"/>
    <property type="project" value="TreeGrafter"/>
</dbReference>
<feature type="transmembrane region" description="Helical" evidence="2">
    <location>
        <begin position="248"/>
        <end position="272"/>
    </location>
</feature>
<feature type="transmembrane region" description="Helical" evidence="2">
    <location>
        <begin position="486"/>
        <end position="510"/>
    </location>
</feature>
<feature type="transmembrane region" description="Helical" evidence="2">
    <location>
        <begin position="125"/>
        <end position="151"/>
    </location>
</feature>
<evidence type="ECO:0000313" key="3">
    <source>
        <dbReference type="EMBL" id="KRX49379.1"/>
    </source>
</evidence>
<feature type="transmembrane region" description="Helical" evidence="2">
    <location>
        <begin position="98"/>
        <end position="118"/>
    </location>
</feature>
<accession>A0A0V0UFA9</accession>
<protein>
    <submittedName>
        <fullName evidence="3">Limb region 1-like protein</fullName>
    </submittedName>
</protein>
<keyword evidence="2" id="KW-0812">Transmembrane</keyword>
<evidence type="ECO:0000256" key="1">
    <source>
        <dbReference type="ARBA" id="ARBA00010487"/>
    </source>
</evidence>
<keyword evidence="2" id="KW-0472">Membrane</keyword>
<organism evidence="3 4">
    <name type="scientific">Trichinella murrelli</name>
    <dbReference type="NCBI Taxonomy" id="144512"/>
    <lineage>
        <taxon>Eukaryota</taxon>
        <taxon>Metazoa</taxon>
        <taxon>Ecdysozoa</taxon>
        <taxon>Nematoda</taxon>
        <taxon>Enoplea</taxon>
        <taxon>Dorylaimia</taxon>
        <taxon>Trichinellida</taxon>
        <taxon>Trichinellidae</taxon>
        <taxon>Trichinella</taxon>
    </lineage>
</organism>
<feature type="transmembrane region" description="Helical" evidence="2">
    <location>
        <begin position="20"/>
        <end position="37"/>
    </location>
</feature>
<feature type="transmembrane region" description="Helical" evidence="2">
    <location>
        <begin position="206"/>
        <end position="228"/>
    </location>
</feature>